<dbReference type="SUPFAM" id="SSF57625">
    <property type="entry name" value="Invertebrate chitin-binding proteins"/>
    <property type="match status" value="1"/>
</dbReference>
<dbReference type="Pfam" id="PF01607">
    <property type="entry name" value="CBM_14"/>
    <property type="match status" value="1"/>
</dbReference>
<dbReference type="EMBL" id="GBHO01004916">
    <property type="protein sequence ID" value="JAG38688.1"/>
    <property type="molecule type" value="Transcribed_RNA"/>
</dbReference>
<feature type="non-terminal residue" evidence="2">
    <location>
        <position position="1"/>
    </location>
</feature>
<dbReference type="InterPro" id="IPR002557">
    <property type="entry name" value="Chitin-bd_dom"/>
</dbReference>
<reference evidence="2" key="2">
    <citation type="submission" date="2014-07" db="EMBL/GenBank/DDBJ databases">
        <authorList>
            <person name="Hull J."/>
        </authorList>
    </citation>
    <scope>NUCLEOTIDE SEQUENCE</scope>
</reference>
<dbReference type="GO" id="GO:0008061">
    <property type="term" value="F:chitin binding"/>
    <property type="evidence" value="ECO:0007669"/>
    <property type="project" value="InterPro"/>
</dbReference>
<proteinExistence type="predicted"/>
<evidence type="ECO:0000313" key="2">
    <source>
        <dbReference type="EMBL" id="JAG38688.1"/>
    </source>
</evidence>
<dbReference type="InterPro" id="IPR036508">
    <property type="entry name" value="Chitin-bd_dom_sf"/>
</dbReference>
<dbReference type="AlphaFoldDB" id="A0A0A9Z5S1"/>
<gene>
    <name evidence="2" type="primary">pks2</name>
    <name evidence="2" type="ORF">CM83_86752</name>
</gene>
<dbReference type="GO" id="GO:0005576">
    <property type="term" value="C:extracellular region"/>
    <property type="evidence" value="ECO:0007669"/>
    <property type="project" value="InterPro"/>
</dbReference>
<reference evidence="2" key="1">
    <citation type="journal article" date="2014" name="PLoS ONE">
        <title>Transcriptome-Based Identification of ABC Transporters in the Western Tarnished Plant Bug Lygus hesperus.</title>
        <authorList>
            <person name="Hull J.J."/>
            <person name="Chaney K."/>
            <person name="Geib S.M."/>
            <person name="Fabrick J.A."/>
            <person name="Brent C.S."/>
            <person name="Walsh D."/>
            <person name="Lavine L.C."/>
        </authorList>
    </citation>
    <scope>NUCLEOTIDE SEQUENCE</scope>
</reference>
<dbReference type="PROSITE" id="PS50940">
    <property type="entry name" value="CHIT_BIND_II"/>
    <property type="match status" value="1"/>
</dbReference>
<dbReference type="Gene3D" id="2.170.140.10">
    <property type="entry name" value="Chitin binding domain"/>
    <property type="match status" value="1"/>
</dbReference>
<accession>A0A0A9Z5S1</accession>
<name>A0A0A9Z5S1_LYGHE</name>
<protein>
    <submittedName>
        <fullName evidence="2">Phthioceranic/hydroxyphthioceranic acid synthase</fullName>
    </submittedName>
</protein>
<sequence>SNAKEAARSVQFKIVVNKDEFNSTQLSTMDSRAIRLLLVLGLAALLAEGATPDCKRRGEYKLPDPSSCKHYYQCKDGVATRESCSWYTLFDNVVMDCQKMWIVDCEAIPPEFPPAAWQPDNQ</sequence>
<organism evidence="2">
    <name type="scientific">Lygus hesperus</name>
    <name type="common">Western plant bug</name>
    <dbReference type="NCBI Taxonomy" id="30085"/>
    <lineage>
        <taxon>Eukaryota</taxon>
        <taxon>Metazoa</taxon>
        <taxon>Ecdysozoa</taxon>
        <taxon>Arthropoda</taxon>
        <taxon>Hexapoda</taxon>
        <taxon>Insecta</taxon>
        <taxon>Pterygota</taxon>
        <taxon>Neoptera</taxon>
        <taxon>Paraneoptera</taxon>
        <taxon>Hemiptera</taxon>
        <taxon>Heteroptera</taxon>
        <taxon>Panheteroptera</taxon>
        <taxon>Cimicomorpha</taxon>
        <taxon>Miridae</taxon>
        <taxon>Mirini</taxon>
        <taxon>Lygus</taxon>
    </lineage>
</organism>
<feature type="domain" description="Chitin-binding type-2" evidence="1">
    <location>
        <begin position="51"/>
        <end position="107"/>
    </location>
</feature>
<evidence type="ECO:0000259" key="1">
    <source>
        <dbReference type="PROSITE" id="PS50940"/>
    </source>
</evidence>